<dbReference type="Pfam" id="PF03793">
    <property type="entry name" value="PASTA"/>
    <property type="match status" value="3"/>
</dbReference>
<evidence type="ECO:0000259" key="3">
    <source>
        <dbReference type="PROSITE" id="PS51178"/>
    </source>
</evidence>
<dbReference type="SMART" id="SM00740">
    <property type="entry name" value="PASTA"/>
    <property type="match status" value="3"/>
</dbReference>
<feature type="region of interest" description="Disordered" evidence="1">
    <location>
        <begin position="117"/>
        <end position="141"/>
    </location>
</feature>
<dbReference type="InterPro" id="IPR005543">
    <property type="entry name" value="PASTA_dom"/>
</dbReference>
<evidence type="ECO:0000256" key="1">
    <source>
        <dbReference type="SAM" id="MobiDB-lite"/>
    </source>
</evidence>
<gene>
    <name evidence="4" type="ORF">UFOPK3516_01373</name>
</gene>
<feature type="domain" description="PASTA" evidence="3">
    <location>
        <begin position="344"/>
        <end position="411"/>
    </location>
</feature>
<evidence type="ECO:0000256" key="2">
    <source>
        <dbReference type="SAM" id="Phobius"/>
    </source>
</evidence>
<feature type="domain" description="PASTA" evidence="3">
    <location>
        <begin position="276"/>
        <end position="343"/>
    </location>
</feature>
<dbReference type="EMBL" id="CAFBMB010000144">
    <property type="protein sequence ID" value="CAB4909067.1"/>
    <property type="molecule type" value="Genomic_DNA"/>
</dbReference>
<keyword evidence="2" id="KW-1133">Transmembrane helix</keyword>
<accession>A0A6J7GKV2</accession>
<dbReference type="Gene3D" id="3.30.10.20">
    <property type="match status" value="3"/>
</dbReference>
<dbReference type="AlphaFoldDB" id="A0A6J7GKV2"/>
<keyword evidence="2" id="KW-0812">Transmembrane</keyword>
<organism evidence="4">
    <name type="scientific">freshwater metagenome</name>
    <dbReference type="NCBI Taxonomy" id="449393"/>
    <lineage>
        <taxon>unclassified sequences</taxon>
        <taxon>metagenomes</taxon>
        <taxon>ecological metagenomes</taxon>
    </lineage>
</organism>
<feature type="transmembrane region" description="Helical" evidence="2">
    <location>
        <begin position="178"/>
        <end position="200"/>
    </location>
</feature>
<protein>
    <submittedName>
        <fullName evidence="4">Unannotated protein</fullName>
    </submittedName>
</protein>
<dbReference type="CDD" id="cd06577">
    <property type="entry name" value="PASTA_pknB"/>
    <property type="match status" value="3"/>
</dbReference>
<evidence type="ECO:0000313" key="4">
    <source>
        <dbReference type="EMBL" id="CAB4909067.1"/>
    </source>
</evidence>
<keyword evidence="2" id="KW-0472">Membrane</keyword>
<proteinExistence type="predicted"/>
<name>A0A6J7GKV2_9ZZZZ</name>
<reference evidence="4" key="1">
    <citation type="submission" date="2020-05" db="EMBL/GenBank/DDBJ databases">
        <authorList>
            <person name="Chiriac C."/>
            <person name="Salcher M."/>
            <person name="Ghai R."/>
            <person name="Kavagutti S V."/>
        </authorList>
    </citation>
    <scope>NUCLEOTIDE SEQUENCE</scope>
</reference>
<sequence length="412" mass="41848">MLTGTSAFPGGYRGSRAPAASSINSRISPAIDILLAQALEPSAEFRFSSAHEFLAALERIDGNAPTEASRDGAADVPDGEVPTRASLALPPSPILSAVPLAVSPGAATITGMAEAGGVPSSGLESRGSGVDLPPTERMDALPPTETDKLIAMFGRNAVSEDASFEASLPEKRRRRGRVALGLVVSLVFVVAISMVTLWVLNIKPVDFFPSSARTVPNVLGFTYDRAAAAISDAGLTPVRVDEANAKVPLNSVIRTNPNAKKQVDIGTRVTLFVSTGLAEIQVPNVSGMTVEAATAELKKAGLVVGDTSKGNSPTFAQGTVISTNPASGATSKSGATISLVVSSGQVTIPDLTGKKIEEAAAILSASDILITPSIVADPSCKPGAGGVVVISQSVGPGDVPTGTPITLVYCAG</sequence>
<dbReference type="PROSITE" id="PS51178">
    <property type="entry name" value="PASTA"/>
    <property type="match status" value="3"/>
</dbReference>
<feature type="domain" description="PASTA" evidence="3">
    <location>
        <begin position="209"/>
        <end position="275"/>
    </location>
</feature>